<evidence type="ECO:0000313" key="2">
    <source>
        <dbReference type="Proteomes" id="UP001281147"/>
    </source>
</evidence>
<keyword evidence="2" id="KW-1185">Reference proteome</keyword>
<protein>
    <submittedName>
        <fullName evidence="1">RNA recognition motif-containing protein</fullName>
    </submittedName>
</protein>
<dbReference type="EMBL" id="JAUTXU010000097">
    <property type="protein sequence ID" value="KAK3708860.1"/>
    <property type="molecule type" value="Genomic_DNA"/>
</dbReference>
<organism evidence="1 2">
    <name type="scientific">Vermiconidia calcicola</name>
    <dbReference type="NCBI Taxonomy" id="1690605"/>
    <lineage>
        <taxon>Eukaryota</taxon>
        <taxon>Fungi</taxon>
        <taxon>Dikarya</taxon>
        <taxon>Ascomycota</taxon>
        <taxon>Pezizomycotina</taxon>
        <taxon>Dothideomycetes</taxon>
        <taxon>Dothideomycetidae</taxon>
        <taxon>Mycosphaerellales</taxon>
        <taxon>Extremaceae</taxon>
        <taxon>Vermiconidia</taxon>
    </lineage>
</organism>
<dbReference type="Proteomes" id="UP001281147">
    <property type="component" value="Unassembled WGS sequence"/>
</dbReference>
<reference evidence="1" key="1">
    <citation type="submission" date="2023-07" db="EMBL/GenBank/DDBJ databases">
        <title>Black Yeasts Isolated from many extreme environments.</title>
        <authorList>
            <person name="Coleine C."/>
            <person name="Stajich J.E."/>
            <person name="Selbmann L."/>
        </authorList>
    </citation>
    <scope>NUCLEOTIDE SEQUENCE</scope>
    <source>
        <strain evidence="1">CCFEE 5714</strain>
    </source>
</reference>
<accession>A0ACC3N2K8</accession>
<name>A0ACC3N2K8_9PEZI</name>
<gene>
    <name evidence="1" type="primary">NOP4_2</name>
    <name evidence="1" type="ORF">LTR37_011190</name>
</gene>
<proteinExistence type="predicted"/>
<comment type="caution">
    <text evidence="1">The sequence shown here is derived from an EMBL/GenBank/DDBJ whole genome shotgun (WGS) entry which is preliminary data.</text>
</comment>
<evidence type="ECO:0000313" key="1">
    <source>
        <dbReference type="EMBL" id="KAK3708860.1"/>
    </source>
</evidence>
<sequence length="758" mass="83682">MAPAKKKIRLLNGGAAAVGDSGKPEDRPTKEDQKAEQRRSLFVRSLPASATSESLTELFSESYPINHATAVIDPATKQCRGYGFVTFADAEDAQRAKKEFNGHTLEGRKLRIEVAEPRHRDADGSGSAEHVKPHLARKQQEAPQASRLIVRNLPWTIKTSDQLAKLFMSYGKIKQAYIPNKGPGLMAGFGFVVMRGRKNAEKAMEGINGKEIDGRTLAVDWAVSKDVYQDLVKGGGDQSPNDDEQAEGATRNSDNVGDEEDDSENDIIESDDENDVLENEDGDQSVENGGVDVQMDGEGTFDKSDDRSTTLFVRNLPFTCTDEDLEDQFSAFGNARYARVVMDIGTERSKGTGFVCFYNKEDAETCLRGAPKRTLAPNSNEPKDAKAAPMSNSILQNEETDPSGKYTIDGRVLQVSKAVDKTEAGRLFQEGAAHRRKSKEGKRRLYLLSEGTLSSKSKLYESLSPSERTMREASAKQRKTLVEGNPSLHLSLTRLSIRNIPRSINSKDLKALAREAVVGFATDVKGGTRNALSKEELARGGEEMQAAEKARKKAGKGVVKQAKVVFEGAGGSKVSEDSGAGRSRGYGFIEYFTHRNALMGLRWLNGRSIGYQVKDPQRSKASKEELQDRKKRLIVEFAIENAQVVMRRKDSEQKARERSSNAEADVALDGQAKHDRSKRIKIREPDSRKRKRGSDKAVRSSSGAERRISGKLLPKSTASEVGKPKDQQKKLVDEKLVKRNQIIGRKRAMRRVRSGSKK</sequence>